<comment type="caution">
    <text evidence="7">The sequence shown here is derived from an EMBL/GenBank/DDBJ whole genome shotgun (WGS) entry which is preliminary data.</text>
</comment>
<dbReference type="PANTHER" id="PTHR46665:SF1">
    <property type="entry name" value="SPERMATOGENESIS- AND OOGENESIS-SPECIFIC BASIC HELIX-LOOP-HELIX-CONTAINING PROTEIN 1"/>
    <property type="match status" value="1"/>
</dbReference>
<evidence type="ECO:0000256" key="5">
    <source>
        <dbReference type="ARBA" id="ARBA00023242"/>
    </source>
</evidence>
<sequence length="227" mass="25546">MKEEDCEFMGKEIRLSEKSTSMDSTHYLQEVAASTDPQAAISSRPLPTETPIITTSRISQLLQPFFRTSNLTSFPDPLMEQELMVRTLLAVLSSSSPSSPSSSQRHQEDFPAGLGFPLGRIDSAFTPHSSAPLHPTAAQMKKPEVLRRDKYNRNLHLLSLQDRVQAFGADSRLVGVQLHHIMTERRRRENYNKCIEALKELLPPDGIKRDKLSVLESAREYLTSLEA</sequence>
<keyword evidence="2" id="KW-0805">Transcription regulation</keyword>
<dbReference type="InterPro" id="IPR011598">
    <property type="entry name" value="bHLH_dom"/>
</dbReference>
<keyword evidence="8" id="KW-1185">Reference proteome</keyword>
<dbReference type="GO" id="GO:0046983">
    <property type="term" value="F:protein dimerization activity"/>
    <property type="evidence" value="ECO:0007669"/>
    <property type="project" value="InterPro"/>
</dbReference>
<dbReference type="Gene3D" id="4.10.280.10">
    <property type="entry name" value="Helix-loop-helix DNA-binding domain"/>
    <property type="match status" value="1"/>
</dbReference>
<dbReference type="InterPro" id="IPR045239">
    <property type="entry name" value="bHLH95_bHLH"/>
</dbReference>
<keyword evidence="4" id="KW-0804">Transcription</keyword>
<dbReference type="EMBL" id="JAXIOK010000008">
    <property type="protein sequence ID" value="KAK4764297.1"/>
    <property type="molecule type" value="Genomic_DNA"/>
</dbReference>
<feature type="domain" description="BHLH" evidence="6">
    <location>
        <begin position="175"/>
        <end position="225"/>
    </location>
</feature>
<name>A0AAN7QDD3_9MYRT</name>
<protein>
    <recommendedName>
        <fullName evidence="6">BHLH domain-containing protein</fullName>
    </recommendedName>
</protein>
<dbReference type="GO" id="GO:0003677">
    <property type="term" value="F:DNA binding"/>
    <property type="evidence" value="ECO:0007669"/>
    <property type="project" value="UniProtKB-KW"/>
</dbReference>
<organism evidence="7 8">
    <name type="scientific">Trapa incisa</name>
    <dbReference type="NCBI Taxonomy" id="236973"/>
    <lineage>
        <taxon>Eukaryota</taxon>
        <taxon>Viridiplantae</taxon>
        <taxon>Streptophyta</taxon>
        <taxon>Embryophyta</taxon>
        <taxon>Tracheophyta</taxon>
        <taxon>Spermatophyta</taxon>
        <taxon>Magnoliopsida</taxon>
        <taxon>eudicotyledons</taxon>
        <taxon>Gunneridae</taxon>
        <taxon>Pentapetalae</taxon>
        <taxon>rosids</taxon>
        <taxon>malvids</taxon>
        <taxon>Myrtales</taxon>
        <taxon>Lythraceae</taxon>
        <taxon>Trapa</taxon>
    </lineage>
</organism>
<dbReference type="Proteomes" id="UP001345219">
    <property type="component" value="Chromosome 11"/>
</dbReference>
<keyword evidence="5" id="KW-0539">Nucleus</keyword>
<evidence type="ECO:0000256" key="1">
    <source>
        <dbReference type="ARBA" id="ARBA00004123"/>
    </source>
</evidence>
<dbReference type="PANTHER" id="PTHR46665">
    <property type="entry name" value="TRANSCRIPTION FACTOR BHLH041-RELATED-RELATED"/>
    <property type="match status" value="1"/>
</dbReference>
<dbReference type="SMART" id="SM00353">
    <property type="entry name" value="HLH"/>
    <property type="match status" value="1"/>
</dbReference>
<comment type="subcellular location">
    <subcellularLocation>
        <location evidence="1">Nucleus</location>
    </subcellularLocation>
</comment>
<evidence type="ECO:0000256" key="3">
    <source>
        <dbReference type="ARBA" id="ARBA00023125"/>
    </source>
</evidence>
<dbReference type="PROSITE" id="PS50888">
    <property type="entry name" value="BHLH"/>
    <property type="match status" value="1"/>
</dbReference>
<dbReference type="InterPro" id="IPR044658">
    <property type="entry name" value="bHLH92/bHLH041-like"/>
</dbReference>
<reference evidence="7 8" key="1">
    <citation type="journal article" date="2023" name="Hortic Res">
        <title>Pangenome of water caltrop reveals structural variations and asymmetric subgenome divergence after allopolyploidization.</title>
        <authorList>
            <person name="Zhang X."/>
            <person name="Chen Y."/>
            <person name="Wang L."/>
            <person name="Yuan Y."/>
            <person name="Fang M."/>
            <person name="Shi L."/>
            <person name="Lu R."/>
            <person name="Comes H.P."/>
            <person name="Ma Y."/>
            <person name="Chen Y."/>
            <person name="Huang G."/>
            <person name="Zhou Y."/>
            <person name="Zheng Z."/>
            <person name="Qiu Y."/>
        </authorList>
    </citation>
    <scope>NUCLEOTIDE SEQUENCE [LARGE SCALE GENOMIC DNA]</scope>
    <source>
        <tissue evidence="7">Roots</tissue>
    </source>
</reference>
<dbReference type="CDD" id="cd11393">
    <property type="entry name" value="bHLH_AtbHLH_like"/>
    <property type="match status" value="1"/>
</dbReference>
<dbReference type="InterPro" id="IPR036638">
    <property type="entry name" value="HLH_DNA-bd_sf"/>
</dbReference>
<keyword evidence="3" id="KW-0238">DNA-binding</keyword>
<dbReference type="AlphaFoldDB" id="A0AAN7QDD3"/>
<dbReference type="SUPFAM" id="SSF47459">
    <property type="entry name" value="HLH, helix-loop-helix DNA-binding domain"/>
    <property type="match status" value="1"/>
</dbReference>
<evidence type="ECO:0000256" key="2">
    <source>
        <dbReference type="ARBA" id="ARBA00023015"/>
    </source>
</evidence>
<evidence type="ECO:0000313" key="8">
    <source>
        <dbReference type="Proteomes" id="UP001345219"/>
    </source>
</evidence>
<accession>A0AAN7QDD3</accession>
<dbReference type="GO" id="GO:0005634">
    <property type="term" value="C:nucleus"/>
    <property type="evidence" value="ECO:0007669"/>
    <property type="project" value="UniProtKB-SubCell"/>
</dbReference>
<evidence type="ECO:0000256" key="4">
    <source>
        <dbReference type="ARBA" id="ARBA00023163"/>
    </source>
</evidence>
<evidence type="ECO:0000259" key="6">
    <source>
        <dbReference type="PROSITE" id="PS50888"/>
    </source>
</evidence>
<dbReference type="Pfam" id="PF00010">
    <property type="entry name" value="HLH"/>
    <property type="match status" value="1"/>
</dbReference>
<gene>
    <name evidence="7" type="ORF">SAY87_013735</name>
</gene>
<proteinExistence type="predicted"/>
<evidence type="ECO:0000313" key="7">
    <source>
        <dbReference type="EMBL" id="KAK4764297.1"/>
    </source>
</evidence>